<evidence type="ECO:0000313" key="2">
    <source>
        <dbReference type="EnsemblPlants" id="EMT02895"/>
    </source>
</evidence>
<dbReference type="PANTHER" id="PTHR33074">
    <property type="entry name" value="EXPRESSED PROTEIN-RELATED"/>
    <property type="match status" value="1"/>
</dbReference>
<sequence length="226" mass="25545">MAPWAGLISSAASSSCALCLASVLLSSLPYFASEYCCDVSCCRDDGLIKFVEIEFDEPDRRTRGNQGWRAIIWDRMITSDGWSQRFRVDAANISVDPSYSDLLPQLWNGKTGEPELKRLILYTPTLSKHDDNLLYMMSKVNKENDKACLITVDMKHETVEAIAPYSTKGRKLTSWHCPCTFPKYIDPTTSGDHVAMHSKRISAADCVLQVLLSRDWFREIDVAIFF</sequence>
<dbReference type="Pfam" id="PF07762">
    <property type="entry name" value="DUF1618"/>
    <property type="match status" value="1"/>
</dbReference>
<dbReference type="PANTHER" id="PTHR33074:SF133">
    <property type="entry name" value="DUF1618 DOMAIN-CONTAINING PROTEIN"/>
    <property type="match status" value="1"/>
</dbReference>
<evidence type="ECO:0000259" key="1">
    <source>
        <dbReference type="Pfam" id="PF07762"/>
    </source>
</evidence>
<feature type="domain" description="DUF1618" evidence="1">
    <location>
        <begin position="33"/>
        <end position="135"/>
    </location>
</feature>
<organism evidence="2">
    <name type="scientific">Aegilops tauschii</name>
    <name type="common">Tausch's goatgrass</name>
    <name type="synonym">Aegilops squarrosa</name>
    <dbReference type="NCBI Taxonomy" id="37682"/>
    <lineage>
        <taxon>Eukaryota</taxon>
        <taxon>Viridiplantae</taxon>
        <taxon>Streptophyta</taxon>
        <taxon>Embryophyta</taxon>
        <taxon>Tracheophyta</taxon>
        <taxon>Spermatophyta</taxon>
        <taxon>Magnoliopsida</taxon>
        <taxon>Liliopsida</taxon>
        <taxon>Poales</taxon>
        <taxon>Poaceae</taxon>
        <taxon>BOP clade</taxon>
        <taxon>Pooideae</taxon>
        <taxon>Triticodae</taxon>
        <taxon>Triticeae</taxon>
        <taxon>Triticinae</taxon>
        <taxon>Aegilops</taxon>
    </lineage>
</organism>
<dbReference type="EnsemblPlants" id="EMT02895">
    <property type="protein sequence ID" value="EMT02895"/>
    <property type="gene ID" value="F775_13282"/>
</dbReference>
<reference evidence="2" key="1">
    <citation type="submission" date="2015-06" db="UniProtKB">
        <authorList>
            <consortium name="EnsemblPlants"/>
        </authorList>
    </citation>
    <scope>IDENTIFICATION</scope>
</reference>
<dbReference type="AlphaFoldDB" id="R7W178"/>
<proteinExistence type="predicted"/>
<name>R7W178_AEGTA</name>
<protein>
    <recommendedName>
        <fullName evidence="1">DUF1618 domain-containing protein</fullName>
    </recommendedName>
</protein>
<accession>R7W178</accession>
<dbReference type="InterPro" id="IPR011676">
    <property type="entry name" value="DUF1618"/>
</dbReference>